<organism evidence="1">
    <name type="scientific">Acinetobacter phage P919</name>
    <dbReference type="NCBI Taxonomy" id="3229763"/>
    <lineage>
        <taxon>Viruses</taxon>
        <taxon>Duplodnaviria</taxon>
        <taxon>Heunggongvirae</taxon>
        <taxon>Uroviricota</taxon>
        <taxon>Caudoviricetes</taxon>
        <taxon>Obolenskvirus</taxon>
    </lineage>
</organism>
<dbReference type="InterPro" id="IPR010985">
    <property type="entry name" value="Ribbon_hlx_hlx"/>
</dbReference>
<reference evidence="1" key="1">
    <citation type="submission" date="2024-06" db="EMBL/GenBank/DDBJ databases">
        <authorList>
            <person name="Zheng X."/>
            <person name="Zhang W."/>
        </authorList>
    </citation>
    <scope>NUCLEOTIDE SEQUENCE</scope>
</reference>
<proteinExistence type="predicted"/>
<dbReference type="Pfam" id="PF05534">
    <property type="entry name" value="HicB"/>
    <property type="match status" value="1"/>
</dbReference>
<name>A0AB39AIT3_9CAUD</name>
<dbReference type="Gene3D" id="1.10.1220.10">
    <property type="entry name" value="Met repressor-like"/>
    <property type="match status" value="1"/>
</dbReference>
<accession>A0AB39AIT3</accession>
<sequence>MTNFPLRLEPEFKKELQELAKKDKRSLTKFIEKILEDYVDNEKANERSNQKRINVNINDL</sequence>
<protein>
    <submittedName>
        <fullName evidence="1">Arc-like repressor</fullName>
    </submittedName>
</protein>
<dbReference type="GO" id="GO:0006355">
    <property type="term" value="P:regulation of DNA-templated transcription"/>
    <property type="evidence" value="ECO:0007669"/>
    <property type="project" value="InterPro"/>
</dbReference>
<gene>
    <name evidence="1" type="ORF">P919_CDS0103</name>
</gene>
<dbReference type="InterPro" id="IPR008651">
    <property type="entry name" value="Uncharacterised_HicB"/>
</dbReference>
<dbReference type="SUPFAM" id="SSF47598">
    <property type="entry name" value="Ribbon-helix-helix"/>
    <property type="match status" value="1"/>
</dbReference>
<evidence type="ECO:0000313" key="1">
    <source>
        <dbReference type="EMBL" id="XDG30658.1"/>
    </source>
</evidence>
<dbReference type="InterPro" id="IPR013321">
    <property type="entry name" value="Arc_rbn_hlx_hlx"/>
</dbReference>
<dbReference type="EMBL" id="PP920682">
    <property type="protein sequence ID" value="XDG30658.1"/>
    <property type="molecule type" value="Genomic_DNA"/>
</dbReference>